<dbReference type="Pfam" id="PF09742">
    <property type="entry name" value="Dymeclin"/>
    <property type="match status" value="1"/>
</dbReference>
<reference evidence="6 7" key="1">
    <citation type="submission" date="2016-08" db="EMBL/GenBank/DDBJ databases">
        <title>A Parts List for Fungal Cellulosomes Revealed by Comparative Genomics.</title>
        <authorList>
            <consortium name="DOE Joint Genome Institute"/>
            <person name="Haitjema C.H."/>
            <person name="Gilmore S.P."/>
            <person name="Henske J.K."/>
            <person name="Solomon K.V."/>
            <person name="De Groot R."/>
            <person name="Kuo A."/>
            <person name="Mondo S.J."/>
            <person name="Salamov A.A."/>
            <person name="Labutti K."/>
            <person name="Zhao Z."/>
            <person name="Chiniquy J."/>
            <person name="Barry K."/>
            <person name="Brewer H.M."/>
            <person name="Purvine S.O."/>
            <person name="Wright A.T."/>
            <person name="Boxma B."/>
            <person name="Van Alen T."/>
            <person name="Hackstein J.H."/>
            <person name="Baker S.E."/>
            <person name="Grigoriev I.V."/>
            <person name="O'Malley M.A."/>
        </authorList>
    </citation>
    <scope>NUCLEOTIDE SEQUENCE [LARGE SCALE GENOMIC DNA]</scope>
    <source>
        <strain evidence="6 7">G1</strain>
    </source>
</reference>
<dbReference type="PANTHER" id="PTHR12895:SF9">
    <property type="entry name" value="DYMECLIN"/>
    <property type="match status" value="1"/>
</dbReference>
<evidence type="ECO:0000256" key="1">
    <source>
        <dbReference type="ARBA" id="ARBA00010603"/>
    </source>
</evidence>
<evidence type="ECO:0000256" key="4">
    <source>
        <dbReference type="ARBA" id="ARBA00023288"/>
    </source>
</evidence>
<accession>A0A1Y2ABJ6</accession>
<name>A0A1Y2ABJ6_9FUNG</name>
<dbReference type="STRING" id="1754190.A0A1Y2ABJ6"/>
<keyword evidence="7" id="KW-1185">Reference proteome</keyword>
<dbReference type="GO" id="GO:0005794">
    <property type="term" value="C:Golgi apparatus"/>
    <property type="evidence" value="ECO:0007669"/>
    <property type="project" value="TreeGrafter"/>
</dbReference>
<comment type="caution">
    <text evidence="6">The sequence shown here is derived from an EMBL/GenBank/DDBJ whole genome shotgun (WGS) entry which is preliminary data.</text>
</comment>
<gene>
    <name evidence="6" type="ORF">LY90DRAFT_708105</name>
</gene>
<evidence type="ECO:0000256" key="3">
    <source>
        <dbReference type="ARBA" id="ARBA00022707"/>
    </source>
</evidence>
<proteinExistence type="inferred from homology"/>
<evidence type="ECO:0000313" key="6">
    <source>
        <dbReference type="EMBL" id="ORY19933.1"/>
    </source>
</evidence>
<keyword evidence="4" id="KW-0449">Lipoprotein</keyword>
<dbReference type="InterPro" id="IPR019142">
    <property type="entry name" value="Dymeclin"/>
</dbReference>
<evidence type="ECO:0000256" key="2">
    <source>
        <dbReference type="ARBA" id="ARBA00015736"/>
    </source>
</evidence>
<dbReference type="OrthoDB" id="10253409at2759"/>
<feature type="compositionally biased region" description="Basic and acidic residues" evidence="5">
    <location>
        <begin position="216"/>
        <end position="247"/>
    </location>
</feature>
<comment type="similarity">
    <text evidence="1">Belongs to the dymeclin family.</text>
</comment>
<feature type="region of interest" description="Disordered" evidence="5">
    <location>
        <begin position="210"/>
        <end position="247"/>
    </location>
</feature>
<evidence type="ECO:0000256" key="5">
    <source>
        <dbReference type="SAM" id="MobiDB-lite"/>
    </source>
</evidence>
<organism evidence="6 7">
    <name type="scientific">Neocallimastix californiae</name>
    <dbReference type="NCBI Taxonomy" id="1754190"/>
    <lineage>
        <taxon>Eukaryota</taxon>
        <taxon>Fungi</taxon>
        <taxon>Fungi incertae sedis</taxon>
        <taxon>Chytridiomycota</taxon>
        <taxon>Chytridiomycota incertae sedis</taxon>
        <taxon>Neocallimastigomycetes</taxon>
        <taxon>Neocallimastigales</taxon>
        <taxon>Neocallimastigaceae</taxon>
        <taxon>Neocallimastix</taxon>
    </lineage>
</organism>
<keyword evidence="3" id="KW-0519">Myristate</keyword>
<dbReference type="GO" id="GO:0007030">
    <property type="term" value="P:Golgi organization"/>
    <property type="evidence" value="ECO:0007669"/>
    <property type="project" value="TreeGrafter"/>
</dbReference>
<sequence length="773" mass="90575">MGQEQSLPQNDIENVGNNNLKIIEENINNKQNNKIEENENSTPKELSVETNTLKKNDTEDDVYKSPALSLQSMVKSYNSSNFISLNIFECLVNLCSPTSYPLNHEIWYNLLKREKIPLVNTRKGSFDLNVIISLIGKEINENNNTSRNFTNLIINLLNELKSYKAHNYKLEVGIDVRNSIYIIRLLSKYFIENLSNEQIIDLFNNNEDINKTSTDNNKDKTDNESVNKDEEKTSEKNEEINHDNESVDKVEDKNNENMEIIKNDSESVNIVKDKNNENDEEIKNTIQSDNKYEKTNLESLIEELFNLIIYLPHSSGNNIEFYEEVLNTLIIFSASRYNNDIKSTQNYILTVIFKVLSEKEDNKILTRKVITKLLLNLMYSSDQKNGLFARVLRKSSLNLSSISKKSLYLFLIFTNQPNKLAKNELPYLINEISNSQMLEDTSTQNLEELNLEISFQNLYTLIYEKLYDNEELCLLLYQLISQNEAFRSFTLSKFDPELLLLPLLQSLYVSFKEKTNFNKIYTLLITLLIMSQDEIYTETLQKIEIDHPSWFMDNNLKKISLSNFTLIILLKIIQINLVKYKDIYLHSNCLAILANLSIKMDNIHHYAAQKLIGFLELIQKMYTKMKNINKEESNQENNDMELIINEDLIMLLLEIINSCFINSLKTNLQLVYFVMRGKEIINSLKDVERFKEPVENILYTINYFESKIIFEEDLPSSDDIMRQIIQISRSWTPDNLKKSEPIKFKFVEEKDYSLFFLPYIYNIIYTNTLFFLQ</sequence>
<dbReference type="AlphaFoldDB" id="A0A1Y2ABJ6"/>
<dbReference type="PANTHER" id="PTHR12895">
    <property type="entry name" value="DYMECLIN"/>
    <property type="match status" value="1"/>
</dbReference>
<dbReference type="Proteomes" id="UP000193920">
    <property type="component" value="Unassembled WGS sequence"/>
</dbReference>
<evidence type="ECO:0000313" key="7">
    <source>
        <dbReference type="Proteomes" id="UP000193920"/>
    </source>
</evidence>
<protein>
    <recommendedName>
        <fullName evidence="2">Dymeclin</fullName>
    </recommendedName>
</protein>
<dbReference type="EMBL" id="MCOG01000309">
    <property type="protein sequence ID" value="ORY19933.1"/>
    <property type="molecule type" value="Genomic_DNA"/>
</dbReference>